<evidence type="ECO:0000313" key="2">
    <source>
        <dbReference type="Proteomes" id="UP001186944"/>
    </source>
</evidence>
<protein>
    <recommendedName>
        <fullName evidence="3">Tripartite motif-containing protein 2</fullName>
    </recommendedName>
</protein>
<proteinExistence type="predicted"/>
<dbReference type="AlphaFoldDB" id="A0AA89C7C7"/>
<comment type="caution">
    <text evidence="1">The sequence shown here is derived from an EMBL/GenBank/DDBJ whole genome shotgun (WGS) entry which is preliminary data.</text>
</comment>
<dbReference type="InterPro" id="IPR011042">
    <property type="entry name" value="6-blade_b-propeller_TolB-like"/>
</dbReference>
<name>A0AA89C7C7_PINIB</name>
<dbReference type="Gene3D" id="2.120.10.30">
    <property type="entry name" value="TolB, C-terminal domain"/>
    <property type="match status" value="1"/>
</dbReference>
<dbReference type="Proteomes" id="UP001186944">
    <property type="component" value="Unassembled WGS sequence"/>
</dbReference>
<dbReference type="EMBL" id="VSWD01000005">
    <property type="protein sequence ID" value="KAK3102498.1"/>
    <property type="molecule type" value="Genomic_DNA"/>
</dbReference>
<evidence type="ECO:0008006" key="3">
    <source>
        <dbReference type="Google" id="ProtNLM"/>
    </source>
</evidence>
<organism evidence="1 2">
    <name type="scientific">Pinctada imbricata</name>
    <name type="common">Atlantic pearl-oyster</name>
    <name type="synonym">Pinctada martensii</name>
    <dbReference type="NCBI Taxonomy" id="66713"/>
    <lineage>
        <taxon>Eukaryota</taxon>
        <taxon>Metazoa</taxon>
        <taxon>Spiralia</taxon>
        <taxon>Lophotrochozoa</taxon>
        <taxon>Mollusca</taxon>
        <taxon>Bivalvia</taxon>
        <taxon>Autobranchia</taxon>
        <taxon>Pteriomorphia</taxon>
        <taxon>Pterioida</taxon>
        <taxon>Pterioidea</taxon>
        <taxon>Pteriidae</taxon>
        <taxon>Pinctada</taxon>
    </lineage>
</organism>
<sequence length="310" mass="34383">MSKRMSDENVFNKEITDEDAINQRFGNISIENQGQLKVTGLSATVFGTTTINGIVATSADKAWIHASGSSKCVLVDENGKVDEEKEFGKNYIHFIIKDGFHVYTPVLSGSIVKYIDGESTPVCSKSPHYATGICMTRDGSDVLVCLVQRTILHINDSTQGEVHHIDMAGNTIKTYTKDEKDQTKLFTFPDRIAQNVNLDLCVVDVLDIDFSCRVVVVTSDSTIRFTYQGRPELDKTFFVGDIVCDSDGRIILTDLYNHSIHVLSSEGDFMKFLITADDGLTGPYSLALYDKTLWVGCKAGVVKLYKLKFD</sequence>
<dbReference type="SUPFAM" id="SSF63825">
    <property type="entry name" value="YWTD domain"/>
    <property type="match status" value="1"/>
</dbReference>
<evidence type="ECO:0000313" key="1">
    <source>
        <dbReference type="EMBL" id="KAK3102498.1"/>
    </source>
</evidence>
<gene>
    <name evidence="1" type="ORF">FSP39_011820</name>
</gene>
<reference evidence="1" key="1">
    <citation type="submission" date="2019-08" db="EMBL/GenBank/DDBJ databases">
        <title>The improved chromosome-level genome for the pearl oyster Pinctada fucata martensii using PacBio sequencing and Hi-C.</title>
        <authorList>
            <person name="Zheng Z."/>
        </authorList>
    </citation>
    <scope>NUCLEOTIDE SEQUENCE</scope>
    <source>
        <strain evidence="1">ZZ-2019</strain>
        <tissue evidence="1">Adductor muscle</tissue>
    </source>
</reference>
<accession>A0AA89C7C7</accession>
<keyword evidence="2" id="KW-1185">Reference proteome</keyword>